<comment type="subcellular location">
    <subcellularLocation>
        <location evidence="1">Cytoplasm</location>
    </subcellularLocation>
</comment>
<keyword evidence="13" id="KW-1185">Reference proteome</keyword>
<dbReference type="EMBL" id="SMKU01000033">
    <property type="protein sequence ID" value="TDD93366.1"/>
    <property type="molecule type" value="Genomic_DNA"/>
</dbReference>
<evidence type="ECO:0000256" key="11">
    <source>
        <dbReference type="ARBA" id="ARBA00031350"/>
    </source>
</evidence>
<dbReference type="RefSeq" id="WP_131891505.1">
    <property type="nucleotide sequence ID" value="NZ_SMKU01000033.1"/>
</dbReference>
<name>A0A4R5C4K7_9ACTN</name>
<dbReference type="GO" id="GO:0032259">
    <property type="term" value="P:methylation"/>
    <property type="evidence" value="ECO:0007669"/>
    <property type="project" value="UniProtKB-KW"/>
</dbReference>
<dbReference type="SUPFAM" id="SSF53335">
    <property type="entry name" value="S-adenosyl-L-methionine-dependent methyltransferases"/>
    <property type="match status" value="1"/>
</dbReference>
<dbReference type="GO" id="GO:0005737">
    <property type="term" value="C:cytoplasm"/>
    <property type="evidence" value="ECO:0007669"/>
    <property type="project" value="UniProtKB-SubCell"/>
</dbReference>
<dbReference type="EC" id="2.1.1.77" evidence="3"/>
<comment type="caution">
    <text evidence="12">The sequence shown here is derived from an EMBL/GenBank/DDBJ whole genome shotgun (WGS) entry which is preliminary data.</text>
</comment>
<evidence type="ECO:0000313" key="13">
    <source>
        <dbReference type="Proteomes" id="UP000294513"/>
    </source>
</evidence>
<dbReference type="Pfam" id="PF01135">
    <property type="entry name" value="PCMT"/>
    <property type="match status" value="1"/>
</dbReference>
<evidence type="ECO:0000256" key="6">
    <source>
        <dbReference type="ARBA" id="ARBA00022603"/>
    </source>
</evidence>
<dbReference type="AlphaFoldDB" id="A0A4R5C4K7"/>
<dbReference type="PANTHER" id="PTHR11579">
    <property type="entry name" value="PROTEIN-L-ISOASPARTATE O-METHYLTRANSFERASE"/>
    <property type="match status" value="1"/>
</dbReference>
<sequence length="284" mass="31340">MESTKRTMASSRSAIKVNSFLEEMIAGLERLGDIERWREPLRRVPRHLFVPTRAFCTPDDGDRFLIDRDRDPHQWLEAAYSDMAIVTQLDDGSTDISAGKGAFTSSLSAPSVILAGLSLLDPHNDDRVLEIGTGTGWTASLLSRVVGNENVTSIEVDEEIFNRASENILEADCNPRLILGDGANGWLKGAVYDRVHVTCGVTNVPYEWIRQTRPGGIIVFPWMAAMDVGQLVRLIVAEDGTARGHFYGDVNYMMLRGQRSIVPKTTTLIGTGMTVTSEGQEIWA</sequence>
<evidence type="ECO:0000256" key="2">
    <source>
        <dbReference type="ARBA" id="ARBA00005369"/>
    </source>
</evidence>
<protein>
    <recommendedName>
        <fullName evidence="4">Protein-L-isoaspartate O-methyltransferase</fullName>
        <ecNumber evidence="3">2.1.1.77</ecNumber>
    </recommendedName>
    <alternativeName>
        <fullName evidence="11">L-isoaspartyl protein carboxyl methyltransferase</fullName>
    </alternativeName>
    <alternativeName>
        <fullName evidence="9">Protein L-isoaspartyl methyltransferase</fullName>
    </alternativeName>
    <alternativeName>
        <fullName evidence="10">Protein-beta-aspartate methyltransferase</fullName>
    </alternativeName>
</protein>
<evidence type="ECO:0000256" key="8">
    <source>
        <dbReference type="ARBA" id="ARBA00022691"/>
    </source>
</evidence>
<dbReference type="CDD" id="cd02440">
    <property type="entry name" value="AdoMet_MTases"/>
    <property type="match status" value="1"/>
</dbReference>
<dbReference type="InterPro" id="IPR000682">
    <property type="entry name" value="PCMT"/>
</dbReference>
<dbReference type="Gene3D" id="3.40.50.150">
    <property type="entry name" value="Vaccinia Virus protein VP39"/>
    <property type="match status" value="1"/>
</dbReference>
<evidence type="ECO:0000313" key="12">
    <source>
        <dbReference type="EMBL" id="TDD93366.1"/>
    </source>
</evidence>
<evidence type="ECO:0000256" key="7">
    <source>
        <dbReference type="ARBA" id="ARBA00022679"/>
    </source>
</evidence>
<evidence type="ECO:0000256" key="4">
    <source>
        <dbReference type="ARBA" id="ARBA00013346"/>
    </source>
</evidence>
<dbReference type="GO" id="GO:0004719">
    <property type="term" value="F:protein-L-isoaspartate (D-aspartate) O-methyltransferase activity"/>
    <property type="evidence" value="ECO:0007669"/>
    <property type="project" value="UniProtKB-EC"/>
</dbReference>
<keyword evidence="5" id="KW-0963">Cytoplasm</keyword>
<accession>A0A4R5C4K7</accession>
<keyword evidence="7 12" id="KW-0808">Transferase</keyword>
<evidence type="ECO:0000256" key="3">
    <source>
        <dbReference type="ARBA" id="ARBA00011890"/>
    </source>
</evidence>
<gene>
    <name evidence="12" type="ORF">E1298_09925</name>
</gene>
<proteinExistence type="inferred from homology"/>
<evidence type="ECO:0000256" key="9">
    <source>
        <dbReference type="ARBA" id="ARBA00030757"/>
    </source>
</evidence>
<evidence type="ECO:0000256" key="5">
    <source>
        <dbReference type="ARBA" id="ARBA00022490"/>
    </source>
</evidence>
<dbReference type="Proteomes" id="UP000294513">
    <property type="component" value="Unassembled WGS sequence"/>
</dbReference>
<dbReference type="PANTHER" id="PTHR11579:SF0">
    <property type="entry name" value="PROTEIN-L-ISOASPARTATE(D-ASPARTATE) O-METHYLTRANSFERASE"/>
    <property type="match status" value="1"/>
</dbReference>
<dbReference type="InterPro" id="IPR029063">
    <property type="entry name" value="SAM-dependent_MTases_sf"/>
</dbReference>
<comment type="similarity">
    <text evidence="2">Belongs to the methyltransferase superfamily. L-isoaspartyl/D-aspartyl protein methyltransferase family.</text>
</comment>
<evidence type="ECO:0000256" key="1">
    <source>
        <dbReference type="ARBA" id="ARBA00004496"/>
    </source>
</evidence>
<dbReference type="OrthoDB" id="3501659at2"/>
<reference evidence="12 13" key="1">
    <citation type="submission" date="2019-03" db="EMBL/GenBank/DDBJ databases">
        <title>Draft genome sequences of novel Actinobacteria.</title>
        <authorList>
            <person name="Sahin N."/>
            <person name="Ay H."/>
            <person name="Saygin H."/>
        </authorList>
    </citation>
    <scope>NUCLEOTIDE SEQUENCE [LARGE SCALE GENOMIC DNA]</scope>
    <source>
        <strain evidence="12 13">H3C3</strain>
    </source>
</reference>
<evidence type="ECO:0000256" key="10">
    <source>
        <dbReference type="ARBA" id="ARBA00031323"/>
    </source>
</evidence>
<keyword evidence="8" id="KW-0949">S-adenosyl-L-methionine</keyword>
<organism evidence="12 13">
    <name type="scientific">Actinomadura rubrisoli</name>
    <dbReference type="NCBI Taxonomy" id="2530368"/>
    <lineage>
        <taxon>Bacteria</taxon>
        <taxon>Bacillati</taxon>
        <taxon>Actinomycetota</taxon>
        <taxon>Actinomycetes</taxon>
        <taxon>Streptosporangiales</taxon>
        <taxon>Thermomonosporaceae</taxon>
        <taxon>Actinomadura</taxon>
    </lineage>
</organism>
<keyword evidence="6 12" id="KW-0489">Methyltransferase</keyword>